<keyword evidence="1" id="KW-0812">Transmembrane</keyword>
<feature type="signal peptide" evidence="2">
    <location>
        <begin position="1"/>
        <end position="19"/>
    </location>
</feature>
<reference evidence="3" key="1">
    <citation type="submission" date="2022-10" db="EMBL/GenBank/DDBJ databases">
        <title>Tapping the CABI collections for fungal endophytes: first genome assemblies for Collariella, Neodidymelliopsis, Ascochyta clinopodiicola, Didymella pomorum, Didymosphaeria variabile, Neocosmospora piperis and Neocucurbitaria cava.</title>
        <authorList>
            <person name="Hill R."/>
        </authorList>
    </citation>
    <scope>NUCLEOTIDE SEQUENCE</scope>
    <source>
        <strain evidence="3">IMI 360193</strain>
    </source>
</reference>
<keyword evidence="1" id="KW-0472">Membrane</keyword>
<feature type="transmembrane region" description="Helical" evidence="1">
    <location>
        <begin position="51"/>
        <end position="71"/>
    </location>
</feature>
<keyword evidence="1" id="KW-1133">Transmembrane helix</keyword>
<dbReference type="Proteomes" id="UP001140562">
    <property type="component" value="Unassembled WGS sequence"/>
</dbReference>
<accession>A0A9W9C0E3</accession>
<comment type="caution">
    <text evidence="3">The sequence shown here is derived from an EMBL/GenBank/DDBJ whole genome shotgun (WGS) entry which is preliminary data.</text>
</comment>
<protein>
    <submittedName>
        <fullName evidence="3">Uncharacterized protein</fullName>
    </submittedName>
</protein>
<feature type="transmembrane region" description="Helical" evidence="1">
    <location>
        <begin position="92"/>
        <end position="109"/>
    </location>
</feature>
<feature type="chain" id="PRO_5040774009" evidence="2">
    <location>
        <begin position="20"/>
        <end position="142"/>
    </location>
</feature>
<evidence type="ECO:0000313" key="4">
    <source>
        <dbReference type="Proteomes" id="UP001140562"/>
    </source>
</evidence>
<proteinExistence type="predicted"/>
<keyword evidence="4" id="KW-1185">Reference proteome</keyword>
<organism evidence="3 4">
    <name type="scientific">Didymella glomerata</name>
    <dbReference type="NCBI Taxonomy" id="749621"/>
    <lineage>
        <taxon>Eukaryota</taxon>
        <taxon>Fungi</taxon>
        <taxon>Dikarya</taxon>
        <taxon>Ascomycota</taxon>
        <taxon>Pezizomycotina</taxon>
        <taxon>Dothideomycetes</taxon>
        <taxon>Pleosporomycetidae</taxon>
        <taxon>Pleosporales</taxon>
        <taxon>Pleosporineae</taxon>
        <taxon>Didymellaceae</taxon>
        <taxon>Didymella</taxon>
    </lineage>
</organism>
<name>A0A9W9C0E3_9PLEO</name>
<dbReference type="AlphaFoldDB" id="A0A9W9C0E3"/>
<keyword evidence="2" id="KW-0732">Signal</keyword>
<evidence type="ECO:0000256" key="2">
    <source>
        <dbReference type="SAM" id="SignalP"/>
    </source>
</evidence>
<sequence>MRSNIFAAAVLASAPLALAQSGMTSKPSATSTASGAKVVTMMWDNEPTAAAAAAASGSSMTSGISGMSMGASMTMSNGKATSKMSGMSGMSGMSMTTATGTAMAGMNMTGSAGRMEMSPGAMGVGWVVISLGAGIGFLAGAL</sequence>
<dbReference type="EMBL" id="JAPEUV010000058">
    <property type="protein sequence ID" value="KAJ4335678.1"/>
    <property type="molecule type" value="Genomic_DNA"/>
</dbReference>
<evidence type="ECO:0000313" key="3">
    <source>
        <dbReference type="EMBL" id="KAJ4335678.1"/>
    </source>
</evidence>
<feature type="transmembrane region" description="Helical" evidence="1">
    <location>
        <begin position="121"/>
        <end position="141"/>
    </location>
</feature>
<evidence type="ECO:0000256" key="1">
    <source>
        <dbReference type="SAM" id="Phobius"/>
    </source>
</evidence>
<gene>
    <name evidence="3" type="ORF">N0V87_005936</name>
</gene>